<dbReference type="Gene3D" id="3.90.180.10">
    <property type="entry name" value="Medium-chain alcohol dehydrogenases, catalytic domain"/>
    <property type="match status" value="1"/>
</dbReference>
<dbReference type="GO" id="GO:0016491">
    <property type="term" value="F:oxidoreductase activity"/>
    <property type="evidence" value="ECO:0007669"/>
    <property type="project" value="UniProtKB-KW"/>
</dbReference>
<dbReference type="SMART" id="SM00829">
    <property type="entry name" value="PKS_ER"/>
    <property type="match status" value="1"/>
</dbReference>
<evidence type="ECO:0000313" key="9">
    <source>
        <dbReference type="EMBL" id="BBG26926.1"/>
    </source>
</evidence>
<dbReference type="Gene3D" id="3.40.50.720">
    <property type="entry name" value="NAD(P)-binding Rossmann-like Domain"/>
    <property type="match status" value="1"/>
</dbReference>
<dbReference type="AlphaFoldDB" id="A0A510E361"/>
<evidence type="ECO:0000256" key="5">
    <source>
        <dbReference type="ARBA" id="ARBA00023002"/>
    </source>
</evidence>
<dbReference type="SUPFAM" id="SSF50129">
    <property type="entry name" value="GroES-like"/>
    <property type="match status" value="2"/>
</dbReference>
<dbReference type="EMBL" id="AP018929">
    <property type="protein sequence ID" value="BBG24169.1"/>
    <property type="molecule type" value="Genomic_DNA"/>
</dbReference>
<dbReference type="EMBL" id="AP018930">
    <property type="protein sequence ID" value="BBG26926.1"/>
    <property type="molecule type" value="Genomic_DNA"/>
</dbReference>
<dbReference type="Pfam" id="PF08240">
    <property type="entry name" value="ADH_N"/>
    <property type="match status" value="1"/>
</dbReference>
<dbReference type="PANTHER" id="PTHR43350:SF2">
    <property type="entry name" value="GROES-LIKE ZINC-BINDING ALCOHOL DEHYDROGENASE FAMILY PROTEIN"/>
    <property type="match status" value="1"/>
</dbReference>
<keyword evidence="10" id="KW-1185">Reference proteome</keyword>
<evidence type="ECO:0000256" key="6">
    <source>
        <dbReference type="RuleBase" id="RU361277"/>
    </source>
</evidence>
<reference evidence="9 10" key="2">
    <citation type="journal article" date="2020" name="Int. J. Syst. Evol. Microbiol.">
        <title>Sulfuracidifex tepidarius gen. nov., sp. nov. and transfer of Sulfolobus metallicus Huber and Stetter 1992 to the genus Sulfuracidifex as Sulfuracidifex metallicus comb. nov.</title>
        <authorList>
            <person name="Itoh T."/>
            <person name="Miura T."/>
            <person name="Sakai H.D."/>
            <person name="Kato S."/>
            <person name="Ohkuma M."/>
            <person name="Takashina T."/>
        </authorList>
    </citation>
    <scope>NUCLEOTIDE SEQUENCE</scope>
    <source>
        <strain evidence="8 10">IC-006</strain>
        <strain evidence="9">IC-007</strain>
    </source>
</reference>
<dbReference type="InterPro" id="IPR036291">
    <property type="entry name" value="NAD(P)-bd_dom_sf"/>
</dbReference>
<dbReference type="Pfam" id="PF00107">
    <property type="entry name" value="ADH_zinc_N"/>
    <property type="match status" value="1"/>
</dbReference>
<feature type="domain" description="Enoyl reductase (ER)" evidence="7">
    <location>
        <begin position="14"/>
        <end position="361"/>
    </location>
</feature>
<reference evidence="11" key="1">
    <citation type="submission" date="2018-09" db="EMBL/GenBank/DDBJ databases">
        <title>Complete Genome Sequencing of Sulfolobus sp. JCM 16834.</title>
        <authorList>
            <person name="Kato S."/>
            <person name="Itoh T."/>
            <person name="Ohkuma M."/>
        </authorList>
    </citation>
    <scope>NUCLEOTIDE SEQUENCE [LARGE SCALE GENOMIC DNA]</scope>
    <source>
        <strain evidence="11">IC-007</strain>
    </source>
</reference>
<evidence type="ECO:0000313" key="10">
    <source>
        <dbReference type="Proteomes" id="UP000322983"/>
    </source>
</evidence>
<evidence type="ECO:0000256" key="2">
    <source>
        <dbReference type="ARBA" id="ARBA00008072"/>
    </source>
</evidence>
<keyword evidence="5" id="KW-0560">Oxidoreductase</keyword>
<dbReference type="FunFam" id="3.40.50.720:FF:000003">
    <property type="entry name" value="S-(hydroxymethyl)glutathione dehydrogenase"/>
    <property type="match status" value="1"/>
</dbReference>
<dbReference type="Proteomes" id="UP000322983">
    <property type="component" value="Chromosome"/>
</dbReference>
<accession>A0A510E361</accession>
<gene>
    <name evidence="8" type="ORF">IC006_1473</name>
    <name evidence="9" type="ORF">IC007_1450</name>
</gene>
<organism evidence="9 11">
    <name type="scientific">Sulfuracidifex tepidarius</name>
    <dbReference type="NCBI Taxonomy" id="1294262"/>
    <lineage>
        <taxon>Archaea</taxon>
        <taxon>Thermoproteota</taxon>
        <taxon>Thermoprotei</taxon>
        <taxon>Sulfolobales</taxon>
        <taxon>Sulfolobaceae</taxon>
        <taxon>Sulfuracidifex</taxon>
    </lineage>
</organism>
<dbReference type="PROSITE" id="PS00059">
    <property type="entry name" value="ADH_ZINC"/>
    <property type="match status" value="1"/>
</dbReference>
<dbReference type="PANTHER" id="PTHR43350">
    <property type="entry name" value="NAD-DEPENDENT ALCOHOL DEHYDROGENASE"/>
    <property type="match status" value="1"/>
</dbReference>
<keyword evidence="3 6" id="KW-0479">Metal-binding</keyword>
<dbReference type="KEGG" id="step:IC006_1473"/>
<dbReference type="InterPro" id="IPR013149">
    <property type="entry name" value="ADH-like_C"/>
</dbReference>
<dbReference type="InterPro" id="IPR013154">
    <property type="entry name" value="ADH-like_N"/>
</dbReference>
<dbReference type="OrthoDB" id="73567at2157"/>
<evidence type="ECO:0000259" key="7">
    <source>
        <dbReference type="SMART" id="SM00829"/>
    </source>
</evidence>
<protein>
    <submittedName>
        <fullName evidence="9">Succinate-semialdehyde dehydrogenase (Acetylating)</fullName>
    </submittedName>
</protein>
<dbReference type="InterPro" id="IPR002328">
    <property type="entry name" value="ADH_Zn_CS"/>
</dbReference>
<dbReference type="STRING" id="1294262.GCA_001316085_00579"/>
<accession>A0A510DVG9</accession>
<keyword evidence="4 6" id="KW-0862">Zinc</keyword>
<dbReference type="RefSeq" id="WP_054845133.1">
    <property type="nucleotide sequence ID" value="NZ_AP018929.1"/>
</dbReference>
<dbReference type="Proteomes" id="UP000325030">
    <property type="component" value="Chromosome"/>
</dbReference>
<sequence length="363" mass="38362">MKAAVLFKYKEPLKVVDNVELDPPKEGEVRIKVEATGMCHSDVNVFVGATPVPPPVIAGHEIAGVVEEVGPGVTRVKPGDRVVSAFVHPCGKCRNCISGHENVCEVFSATRLKGLMMDGTSRLHFKDGSPLRFFLGGGFAEYAEVSENALTVVPQEIDLKKAAVLGCAGLTGYGAVNSLKLEPGESVAVIGAGGVGLSVIQLLKASGAGRIIAVGTKKWKLDKAMEMGATDVVNSKETDAVRALKEMTNGGPDAVVEVAGVPDTIKMAMDSVRLGGRIVLVGLPPATAEIPLRVATIVRNGIQIIGNYGGRPRIDMPRLMDLVKMGKYDPNKLVTGTYHLEEINEAVHSLEQGEALRSIILPS</sequence>
<name>A0A510E361_9CREN</name>
<dbReference type="InterPro" id="IPR020843">
    <property type="entry name" value="ER"/>
</dbReference>
<comment type="cofactor">
    <cofactor evidence="1 6">
        <name>Zn(2+)</name>
        <dbReference type="ChEBI" id="CHEBI:29105"/>
    </cofactor>
</comment>
<dbReference type="InterPro" id="IPR011032">
    <property type="entry name" value="GroES-like_sf"/>
</dbReference>
<evidence type="ECO:0000256" key="1">
    <source>
        <dbReference type="ARBA" id="ARBA00001947"/>
    </source>
</evidence>
<dbReference type="GO" id="GO:0008270">
    <property type="term" value="F:zinc ion binding"/>
    <property type="evidence" value="ECO:0007669"/>
    <property type="project" value="InterPro"/>
</dbReference>
<dbReference type="GeneID" id="41717788"/>
<dbReference type="SUPFAM" id="SSF51735">
    <property type="entry name" value="NAD(P)-binding Rossmann-fold domains"/>
    <property type="match status" value="1"/>
</dbReference>
<comment type="similarity">
    <text evidence="2 6">Belongs to the zinc-containing alcohol dehydrogenase family.</text>
</comment>
<evidence type="ECO:0000256" key="3">
    <source>
        <dbReference type="ARBA" id="ARBA00022723"/>
    </source>
</evidence>
<evidence type="ECO:0000313" key="8">
    <source>
        <dbReference type="EMBL" id="BBG24169.1"/>
    </source>
</evidence>
<proteinExistence type="inferred from homology"/>
<evidence type="ECO:0000256" key="4">
    <source>
        <dbReference type="ARBA" id="ARBA00022833"/>
    </source>
</evidence>
<evidence type="ECO:0000313" key="11">
    <source>
        <dbReference type="Proteomes" id="UP000325030"/>
    </source>
</evidence>